<feature type="non-terminal residue" evidence="1">
    <location>
        <position position="1"/>
    </location>
</feature>
<dbReference type="Proteomes" id="UP000054805">
    <property type="component" value="Unassembled WGS sequence"/>
</dbReference>
<gene>
    <name evidence="1" type="ORF">T4B_6626</name>
</gene>
<organism evidence="1 2">
    <name type="scientific">Trichinella pseudospiralis</name>
    <name type="common">Parasitic roundworm</name>
    <dbReference type="NCBI Taxonomy" id="6337"/>
    <lineage>
        <taxon>Eukaryota</taxon>
        <taxon>Metazoa</taxon>
        <taxon>Ecdysozoa</taxon>
        <taxon>Nematoda</taxon>
        <taxon>Enoplea</taxon>
        <taxon>Dorylaimia</taxon>
        <taxon>Trichinellida</taxon>
        <taxon>Trichinellidae</taxon>
        <taxon>Trichinella</taxon>
    </lineage>
</organism>
<evidence type="ECO:0000313" key="1">
    <source>
        <dbReference type="EMBL" id="KRZ25454.1"/>
    </source>
</evidence>
<name>A0A0V1IRK2_TRIPS</name>
<dbReference type="EMBL" id="JYDS01000101">
    <property type="protein sequence ID" value="KRZ25454.1"/>
    <property type="molecule type" value="Genomic_DNA"/>
</dbReference>
<sequence length="81" mass="8978">LIDAALHLILDAKCSLQAIAEILNHQRVFHARNLDQIPQSVPKSKACFHCVHESKIHVVVPLPCKQSSNSLQMHTVAICAF</sequence>
<evidence type="ECO:0000313" key="2">
    <source>
        <dbReference type="Proteomes" id="UP000054805"/>
    </source>
</evidence>
<feature type="non-terminal residue" evidence="1">
    <location>
        <position position="81"/>
    </location>
</feature>
<protein>
    <submittedName>
        <fullName evidence="1">Uncharacterized protein</fullName>
    </submittedName>
</protein>
<proteinExistence type="predicted"/>
<dbReference type="AlphaFoldDB" id="A0A0V1IRK2"/>
<accession>A0A0V1IRK2</accession>
<reference evidence="1 2" key="1">
    <citation type="submission" date="2015-01" db="EMBL/GenBank/DDBJ databases">
        <title>Evolution of Trichinella species and genotypes.</title>
        <authorList>
            <person name="Korhonen P.K."/>
            <person name="Edoardo P."/>
            <person name="Giuseppe L.R."/>
            <person name="Gasser R.B."/>
        </authorList>
    </citation>
    <scope>NUCLEOTIDE SEQUENCE [LARGE SCALE GENOMIC DNA]</scope>
    <source>
        <strain evidence="1">ISS588</strain>
    </source>
</reference>
<comment type="caution">
    <text evidence="1">The sequence shown here is derived from an EMBL/GenBank/DDBJ whole genome shotgun (WGS) entry which is preliminary data.</text>
</comment>
<keyword evidence="2" id="KW-1185">Reference proteome</keyword>